<protein>
    <submittedName>
        <fullName evidence="8">Drug/metabolite transporter (DMT)-like permease</fullName>
    </submittedName>
</protein>
<name>A0A841R777_9SPIO</name>
<dbReference type="Proteomes" id="UP000587760">
    <property type="component" value="Unassembled WGS sequence"/>
</dbReference>
<evidence type="ECO:0000256" key="2">
    <source>
        <dbReference type="ARBA" id="ARBA00022475"/>
    </source>
</evidence>
<sequence>MDEIREPLKQEVKSILLPITAIMGAVILWGSSFAGTRVALRSLEPGQLVWIRQIFAVLAILPFAGKLYPRHYRKGDWKLLIPMVLFQPCLYFFFESNALVYTTSSQAGVVAAVVPVLVALGAWMFLKETIGIKTIMGMVLSIGGVVVLTLSQSSGSQASNPVLGNSLEFMAMIFGAANMVIVKKMSGRYSPFTLTAMQMVTGFIFFSPAAFSLFRTSREIWTPELIILLVYMGVFVSLGAFALYNWGMSHLPASKASVFINLVPVTAILFGWILIGEGLNPVQTGAAIVVILGVLLSQSRRIKRNWRL</sequence>
<keyword evidence="3 6" id="KW-0812">Transmembrane</keyword>
<organism evidence="8 9">
    <name type="scientific">Spirochaeta isovalerica</name>
    <dbReference type="NCBI Taxonomy" id="150"/>
    <lineage>
        <taxon>Bacteria</taxon>
        <taxon>Pseudomonadati</taxon>
        <taxon>Spirochaetota</taxon>
        <taxon>Spirochaetia</taxon>
        <taxon>Spirochaetales</taxon>
        <taxon>Spirochaetaceae</taxon>
        <taxon>Spirochaeta</taxon>
    </lineage>
</organism>
<dbReference type="GO" id="GO:0005886">
    <property type="term" value="C:plasma membrane"/>
    <property type="evidence" value="ECO:0007669"/>
    <property type="project" value="UniProtKB-SubCell"/>
</dbReference>
<proteinExistence type="predicted"/>
<dbReference type="PANTHER" id="PTHR32322">
    <property type="entry name" value="INNER MEMBRANE TRANSPORTER"/>
    <property type="match status" value="1"/>
</dbReference>
<evidence type="ECO:0000256" key="1">
    <source>
        <dbReference type="ARBA" id="ARBA00004651"/>
    </source>
</evidence>
<keyword evidence="9" id="KW-1185">Reference proteome</keyword>
<reference evidence="8 9" key="1">
    <citation type="submission" date="2020-08" db="EMBL/GenBank/DDBJ databases">
        <title>Genomic Encyclopedia of Type Strains, Phase IV (KMG-IV): sequencing the most valuable type-strain genomes for metagenomic binning, comparative biology and taxonomic classification.</title>
        <authorList>
            <person name="Goeker M."/>
        </authorList>
    </citation>
    <scope>NUCLEOTIDE SEQUENCE [LARGE SCALE GENOMIC DNA]</scope>
    <source>
        <strain evidence="8 9">DSM 2461</strain>
    </source>
</reference>
<feature type="transmembrane region" description="Helical" evidence="6">
    <location>
        <begin position="258"/>
        <end position="275"/>
    </location>
</feature>
<evidence type="ECO:0000313" key="8">
    <source>
        <dbReference type="EMBL" id="MBB6479686.1"/>
    </source>
</evidence>
<dbReference type="InterPro" id="IPR037185">
    <property type="entry name" value="EmrE-like"/>
</dbReference>
<evidence type="ECO:0000256" key="3">
    <source>
        <dbReference type="ARBA" id="ARBA00022692"/>
    </source>
</evidence>
<feature type="transmembrane region" description="Helical" evidence="6">
    <location>
        <begin position="77"/>
        <end position="94"/>
    </location>
</feature>
<dbReference type="AlphaFoldDB" id="A0A841R777"/>
<dbReference type="InterPro" id="IPR050638">
    <property type="entry name" value="AA-Vitamin_Transporters"/>
</dbReference>
<evidence type="ECO:0000256" key="5">
    <source>
        <dbReference type="ARBA" id="ARBA00023136"/>
    </source>
</evidence>
<dbReference type="InterPro" id="IPR000620">
    <property type="entry name" value="EamA_dom"/>
</dbReference>
<evidence type="ECO:0000313" key="9">
    <source>
        <dbReference type="Proteomes" id="UP000587760"/>
    </source>
</evidence>
<feature type="transmembrane region" description="Helical" evidence="6">
    <location>
        <begin position="106"/>
        <end position="125"/>
    </location>
</feature>
<dbReference type="EMBL" id="JACHGJ010000002">
    <property type="protein sequence ID" value="MBB6479686.1"/>
    <property type="molecule type" value="Genomic_DNA"/>
</dbReference>
<feature type="transmembrane region" description="Helical" evidence="6">
    <location>
        <begin position="132"/>
        <end position="150"/>
    </location>
</feature>
<feature type="transmembrane region" description="Helical" evidence="6">
    <location>
        <begin position="47"/>
        <end position="65"/>
    </location>
</feature>
<feature type="transmembrane region" description="Helical" evidence="6">
    <location>
        <begin position="194"/>
        <end position="214"/>
    </location>
</feature>
<dbReference type="RefSeq" id="WP_184745130.1">
    <property type="nucleotide sequence ID" value="NZ_JACHGJ010000002.1"/>
</dbReference>
<keyword evidence="4 6" id="KW-1133">Transmembrane helix</keyword>
<feature type="domain" description="EamA" evidence="7">
    <location>
        <begin position="164"/>
        <end position="296"/>
    </location>
</feature>
<keyword evidence="2" id="KW-1003">Cell membrane</keyword>
<dbReference type="PANTHER" id="PTHR32322:SF18">
    <property type="entry name" value="S-ADENOSYLMETHIONINE_S-ADENOSYLHOMOCYSTEINE TRANSPORTER"/>
    <property type="match status" value="1"/>
</dbReference>
<feature type="domain" description="EamA" evidence="7">
    <location>
        <begin position="19"/>
        <end position="149"/>
    </location>
</feature>
<feature type="transmembrane region" description="Helical" evidence="6">
    <location>
        <begin position="226"/>
        <end position="246"/>
    </location>
</feature>
<evidence type="ECO:0000256" key="4">
    <source>
        <dbReference type="ARBA" id="ARBA00022989"/>
    </source>
</evidence>
<dbReference type="Gene3D" id="1.10.3730.20">
    <property type="match status" value="1"/>
</dbReference>
<keyword evidence="5 6" id="KW-0472">Membrane</keyword>
<accession>A0A841R777</accession>
<gene>
    <name evidence="8" type="ORF">HNR50_001344</name>
</gene>
<feature type="transmembrane region" description="Helical" evidence="6">
    <location>
        <begin position="281"/>
        <end position="297"/>
    </location>
</feature>
<feature type="transmembrane region" description="Helical" evidence="6">
    <location>
        <begin position="162"/>
        <end position="182"/>
    </location>
</feature>
<feature type="transmembrane region" description="Helical" evidence="6">
    <location>
        <begin position="15"/>
        <end position="35"/>
    </location>
</feature>
<dbReference type="Pfam" id="PF00892">
    <property type="entry name" value="EamA"/>
    <property type="match status" value="2"/>
</dbReference>
<evidence type="ECO:0000256" key="6">
    <source>
        <dbReference type="SAM" id="Phobius"/>
    </source>
</evidence>
<evidence type="ECO:0000259" key="7">
    <source>
        <dbReference type="Pfam" id="PF00892"/>
    </source>
</evidence>
<comment type="caution">
    <text evidence="8">The sequence shown here is derived from an EMBL/GenBank/DDBJ whole genome shotgun (WGS) entry which is preliminary data.</text>
</comment>
<comment type="subcellular location">
    <subcellularLocation>
        <location evidence="1">Cell membrane</location>
        <topology evidence="1">Multi-pass membrane protein</topology>
    </subcellularLocation>
</comment>
<dbReference type="SUPFAM" id="SSF103481">
    <property type="entry name" value="Multidrug resistance efflux transporter EmrE"/>
    <property type="match status" value="2"/>
</dbReference>